<dbReference type="RefSeq" id="XP_022297088.1">
    <property type="nucleotide sequence ID" value="XM_022441380.1"/>
</dbReference>
<reference evidence="3" key="1">
    <citation type="submission" date="2025-08" db="UniProtKB">
        <authorList>
            <consortium name="RefSeq"/>
        </authorList>
    </citation>
    <scope>IDENTIFICATION</scope>
    <source>
        <tissue evidence="3">Whole sample</tissue>
    </source>
</reference>
<evidence type="ECO:0000256" key="1">
    <source>
        <dbReference type="SAM" id="SignalP"/>
    </source>
</evidence>
<proteinExistence type="predicted"/>
<accession>A0A8B8B228</accession>
<evidence type="ECO:0000313" key="2">
    <source>
        <dbReference type="Proteomes" id="UP000694844"/>
    </source>
</evidence>
<name>A0A8B8B228_CRAVI</name>
<organism evidence="2 3">
    <name type="scientific">Crassostrea virginica</name>
    <name type="common">Eastern oyster</name>
    <dbReference type="NCBI Taxonomy" id="6565"/>
    <lineage>
        <taxon>Eukaryota</taxon>
        <taxon>Metazoa</taxon>
        <taxon>Spiralia</taxon>
        <taxon>Lophotrochozoa</taxon>
        <taxon>Mollusca</taxon>
        <taxon>Bivalvia</taxon>
        <taxon>Autobranchia</taxon>
        <taxon>Pteriomorphia</taxon>
        <taxon>Ostreida</taxon>
        <taxon>Ostreoidea</taxon>
        <taxon>Ostreidae</taxon>
        <taxon>Crassostrea</taxon>
    </lineage>
</organism>
<feature type="chain" id="PRO_5034648120" evidence="1">
    <location>
        <begin position="21"/>
        <end position="297"/>
    </location>
</feature>
<keyword evidence="2" id="KW-1185">Reference proteome</keyword>
<dbReference type="GeneID" id="111106637"/>
<evidence type="ECO:0000313" key="3">
    <source>
        <dbReference type="RefSeq" id="XP_022297088.1"/>
    </source>
</evidence>
<gene>
    <name evidence="3" type="primary">LOC111106637</name>
</gene>
<dbReference type="Proteomes" id="UP000694844">
    <property type="component" value="Chromosome 8"/>
</dbReference>
<sequence>MVFCFLWAFLLWFTFRTVNSTKVPVEPRQNWEDVSDKLTRCLSDIRKWMCTNLLKLNQDKTELMVFVPRRSKFVNKNFNINFDGNIICDTESVKNLGMYLDKSLTMEKQCSSVARSCYMHLRRIGSIRPFITEDACKILVNSLVTSRLDYGNALLYGINKQLTNKLQRIQNTTARIITRTRKHDHITPVLINLHWLPVDRRILYKILLNVFKCLNNLAPGYLTELVIPYNPTRVLRSVTANLLTVPSVRTKTYGERRFDKAASTLWNNLPIQLRNAKNIECFKRLLKTHFFRQAYDL</sequence>
<feature type="signal peptide" evidence="1">
    <location>
        <begin position="1"/>
        <end position="20"/>
    </location>
</feature>
<dbReference type="AlphaFoldDB" id="A0A8B8B228"/>
<protein>
    <submittedName>
        <fullName evidence="3">Uncharacterized protein LOC111106637 isoform X4</fullName>
    </submittedName>
</protein>
<dbReference type="PANTHER" id="PTHR33332">
    <property type="entry name" value="REVERSE TRANSCRIPTASE DOMAIN-CONTAINING PROTEIN"/>
    <property type="match status" value="1"/>
</dbReference>
<dbReference type="OrthoDB" id="9997853at2759"/>
<keyword evidence="1" id="KW-0732">Signal</keyword>